<dbReference type="EMBL" id="JAAXOX010000001">
    <property type="protein sequence ID" value="NKY21089.1"/>
    <property type="molecule type" value="Genomic_DNA"/>
</dbReference>
<proteinExistence type="predicted"/>
<dbReference type="InterPro" id="IPR015797">
    <property type="entry name" value="NUDIX_hydrolase-like_dom_sf"/>
</dbReference>
<evidence type="ECO:0000256" key="1">
    <source>
        <dbReference type="ARBA" id="ARBA00001946"/>
    </source>
</evidence>
<evidence type="ECO:0000256" key="2">
    <source>
        <dbReference type="ARBA" id="ARBA00022801"/>
    </source>
</evidence>
<evidence type="ECO:0000313" key="5">
    <source>
        <dbReference type="Proteomes" id="UP000581206"/>
    </source>
</evidence>
<dbReference type="InterPro" id="IPR020084">
    <property type="entry name" value="NUDIX_hydrolase_CS"/>
</dbReference>
<dbReference type="RefSeq" id="WP_168628220.1">
    <property type="nucleotide sequence ID" value="NZ_BONL01000014.1"/>
</dbReference>
<dbReference type="PANTHER" id="PTHR43046:SF2">
    <property type="entry name" value="8-OXO-DGTP DIPHOSPHATASE-RELATED"/>
    <property type="match status" value="1"/>
</dbReference>
<reference evidence="4 5" key="1">
    <citation type="submission" date="2020-04" db="EMBL/GenBank/DDBJ databases">
        <title>MicrobeNet Type strains.</title>
        <authorList>
            <person name="Nicholson A.C."/>
        </authorList>
    </citation>
    <scope>NUCLEOTIDE SEQUENCE [LARGE SCALE GENOMIC DNA]</scope>
    <source>
        <strain evidence="4 5">ATCC BAA-788</strain>
    </source>
</reference>
<dbReference type="Pfam" id="PF00293">
    <property type="entry name" value="NUDIX"/>
    <property type="match status" value="1"/>
</dbReference>
<dbReference type="GO" id="GO:0016787">
    <property type="term" value="F:hydrolase activity"/>
    <property type="evidence" value="ECO:0007669"/>
    <property type="project" value="UniProtKB-KW"/>
</dbReference>
<evidence type="ECO:0000313" key="4">
    <source>
        <dbReference type="EMBL" id="NKY21089.1"/>
    </source>
</evidence>
<dbReference type="PROSITE" id="PS00893">
    <property type="entry name" value="NUDIX_BOX"/>
    <property type="match status" value="1"/>
</dbReference>
<keyword evidence="2" id="KW-0378">Hydrolase</keyword>
<dbReference type="Gene3D" id="3.90.79.10">
    <property type="entry name" value="Nucleoside Triphosphate Pyrophosphohydrolase"/>
    <property type="match status" value="1"/>
</dbReference>
<dbReference type="Proteomes" id="UP000581206">
    <property type="component" value="Unassembled WGS sequence"/>
</dbReference>
<dbReference type="PANTHER" id="PTHR43046">
    <property type="entry name" value="GDP-MANNOSE MANNOSYL HYDROLASE"/>
    <property type="match status" value="1"/>
</dbReference>
<evidence type="ECO:0000259" key="3">
    <source>
        <dbReference type="PROSITE" id="PS51462"/>
    </source>
</evidence>
<dbReference type="SUPFAM" id="SSF55811">
    <property type="entry name" value="Nudix"/>
    <property type="match status" value="1"/>
</dbReference>
<dbReference type="PROSITE" id="PS51462">
    <property type="entry name" value="NUDIX"/>
    <property type="match status" value="1"/>
</dbReference>
<comment type="caution">
    <text evidence="4">The sequence shown here is derived from an EMBL/GenBank/DDBJ whole genome shotgun (WGS) entry which is preliminary data.</text>
</comment>
<feature type="domain" description="Nudix hydrolase" evidence="3">
    <location>
        <begin position="20"/>
        <end position="154"/>
    </location>
</feature>
<gene>
    <name evidence="4" type="ORF">HGA03_00225</name>
</gene>
<dbReference type="InterPro" id="IPR000086">
    <property type="entry name" value="NUDIX_hydrolase_dom"/>
</dbReference>
<sequence>MSPRPGDGWVDCRCGHRHWGLHGAAGLLLARPGPDPAPAVVLQHRAEWTHQGGTWGIPGGAREPHETAVQAALREAAEEAGVDPALVRVIGEQVLDHVDWSYTTVLAVLTVPDAEVRPTDAESAEIAWVPLDEVDRRPLLTAFAEAWPVLRPRIENALS</sequence>
<dbReference type="AlphaFoldDB" id="A0A7X6KRX1"/>
<accession>A0A7X6KRX1</accession>
<comment type="cofactor">
    <cofactor evidence="1">
        <name>Mg(2+)</name>
        <dbReference type="ChEBI" id="CHEBI:18420"/>
    </cofactor>
</comment>
<organism evidence="4 5">
    <name type="scientific">Cellulomonas denverensis</name>
    <dbReference type="NCBI Taxonomy" id="264297"/>
    <lineage>
        <taxon>Bacteria</taxon>
        <taxon>Bacillati</taxon>
        <taxon>Actinomycetota</taxon>
        <taxon>Actinomycetes</taxon>
        <taxon>Micrococcales</taxon>
        <taxon>Cellulomonadaceae</taxon>
        <taxon>Cellulomonas</taxon>
    </lineage>
</organism>
<protein>
    <submittedName>
        <fullName evidence="4">NUDIX domain-containing protein</fullName>
    </submittedName>
</protein>
<keyword evidence="5" id="KW-1185">Reference proteome</keyword>
<name>A0A7X6KRX1_9CELL</name>